<dbReference type="AlphaFoldDB" id="A0A5C3QJZ6"/>
<protein>
    <submittedName>
        <fullName evidence="3">Peptidase M50B-like-domain-containing protein</fullName>
    </submittedName>
</protein>
<feature type="transmembrane region" description="Helical" evidence="2">
    <location>
        <begin position="182"/>
        <end position="200"/>
    </location>
</feature>
<feature type="compositionally biased region" description="Pro residues" evidence="1">
    <location>
        <begin position="1"/>
        <end position="11"/>
    </location>
</feature>
<evidence type="ECO:0000313" key="4">
    <source>
        <dbReference type="Proteomes" id="UP000305067"/>
    </source>
</evidence>
<keyword evidence="2" id="KW-0812">Transmembrane</keyword>
<dbReference type="Proteomes" id="UP000305067">
    <property type="component" value="Unassembled WGS sequence"/>
</dbReference>
<accession>A0A5C3QJZ6</accession>
<keyword evidence="2" id="KW-1133">Transmembrane helix</keyword>
<dbReference type="OrthoDB" id="40823at2759"/>
<feature type="transmembrane region" description="Helical" evidence="2">
    <location>
        <begin position="107"/>
        <end position="129"/>
    </location>
</feature>
<organism evidence="3 4">
    <name type="scientific">Pterulicium gracile</name>
    <dbReference type="NCBI Taxonomy" id="1884261"/>
    <lineage>
        <taxon>Eukaryota</taxon>
        <taxon>Fungi</taxon>
        <taxon>Dikarya</taxon>
        <taxon>Basidiomycota</taxon>
        <taxon>Agaricomycotina</taxon>
        <taxon>Agaricomycetes</taxon>
        <taxon>Agaricomycetidae</taxon>
        <taxon>Agaricales</taxon>
        <taxon>Pleurotineae</taxon>
        <taxon>Pterulaceae</taxon>
        <taxon>Pterulicium</taxon>
    </lineage>
</organism>
<feature type="transmembrane region" description="Helical" evidence="2">
    <location>
        <begin position="158"/>
        <end position="175"/>
    </location>
</feature>
<feature type="transmembrane region" description="Helical" evidence="2">
    <location>
        <begin position="227"/>
        <end position="251"/>
    </location>
</feature>
<reference evidence="3 4" key="1">
    <citation type="journal article" date="2019" name="Nat. Ecol. Evol.">
        <title>Megaphylogeny resolves global patterns of mushroom evolution.</title>
        <authorList>
            <person name="Varga T."/>
            <person name="Krizsan K."/>
            <person name="Foldi C."/>
            <person name="Dima B."/>
            <person name="Sanchez-Garcia M."/>
            <person name="Sanchez-Ramirez S."/>
            <person name="Szollosi G.J."/>
            <person name="Szarkandi J.G."/>
            <person name="Papp V."/>
            <person name="Albert L."/>
            <person name="Andreopoulos W."/>
            <person name="Angelini C."/>
            <person name="Antonin V."/>
            <person name="Barry K.W."/>
            <person name="Bougher N.L."/>
            <person name="Buchanan P."/>
            <person name="Buyck B."/>
            <person name="Bense V."/>
            <person name="Catcheside P."/>
            <person name="Chovatia M."/>
            <person name="Cooper J."/>
            <person name="Damon W."/>
            <person name="Desjardin D."/>
            <person name="Finy P."/>
            <person name="Geml J."/>
            <person name="Haridas S."/>
            <person name="Hughes K."/>
            <person name="Justo A."/>
            <person name="Karasinski D."/>
            <person name="Kautmanova I."/>
            <person name="Kiss B."/>
            <person name="Kocsube S."/>
            <person name="Kotiranta H."/>
            <person name="LaButti K.M."/>
            <person name="Lechner B.E."/>
            <person name="Liimatainen K."/>
            <person name="Lipzen A."/>
            <person name="Lukacs Z."/>
            <person name="Mihaltcheva S."/>
            <person name="Morgado L.N."/>
            <person name="Niskanen T."/>
            <person name="Noordeloos M.E."/>
            <person name="Ohm R.A."/>
            <person name="Ortiz-Santana B."/>
            <person name="Ovrebo C."/>
            <person name="Racz N."/>
            <person name="Riley R."/>
            <person name="Savchenko A."/>
            <person name="Shiryaev A."/>
            <person name="Soop K."/>
            <person name="Spirin V."/>
            <person name="Szebenyi C."/>
            <person name="Tomsovsky M."/>
            <person name="Tulloss R.E."/>
            <person name="Uehling J."/>
            <person name="Grigoriev I.V."/>
            <person name="Vagvolgyi C."/>
            <person name="Papp T."/>
            <person name="Martin F.M."/>
            <person name="Miettinen O."/>
            <person name="Hibbett D.S."/>
            <person name="Nagy L.G."/>
        </authorList>
    </citation>
    <scope>NUCLEOTIDE SEQUENCE [LARGE SCALE GENOMIC DNA]</scope>
    <source>
        <strain evidence="3 4">CBS 309.79</strain>
    </source>
</reference>
<dbReference type="PANTHER" id="PTHR33979">
    <property type="entry name" value="OS02G0221600 PROTEIN"/>
    <property type="match status" value="1"/>
</dbReference>
<sequence length="268" mass="29366">MSSPTRPPLEPIPTWTPEADDDAGSGIAPSHDQVVVLYVIIAYCVVIFGVWNLPLFKTLINPLKLFTIGWHELSHIIAGLLTGGRVLKITIDPTIGGATIVEGGRPPIILAAGYIGSTILGALFVLAGFHSLVAKVMSLVLAVGLVMPLGLVRDKMTIVLTVVFEALLIGCWFIGHGQGLRWYCLFIGIMNILFVVWDFADDRYFNKLNDSDATQFSLLYPSIGPHIWALFWMTFQVGALVGFVILGLVAFKRTPRQMNEEASRFLPT</sequence>
<feature type="transmembrane region" description="Helical" evidence="2">
    <location>
        <begin position="35"/>
        <end position="53"/>
    </location>
</feature>
<proteinExistence type="predicted"/>
<dbReference type="EMBL" id="ML178823">
    <property type="protein sequence ID" value="TFL02092.1"/>
    <property type="molecule type" value="Genomic_DNA"/>
</dbReference>
<feature type="region of interest" description="Disordered" evidence="1">
    <location>
        <begin position="1"/>
        <end position="23"/>
    </location>
</feature>
<dbReference type="InterPro" id="IPR049500">
    <property type="entry name" value="Peptidase_M50B-like"/>
</dbReference>
<evidence type="ECO:0000256" key="1">
    <source>
        <dbReference type="SAM" id="MobiDB-lite"/>
    </source>
</evidence>
<evidence type="ECO:0000256" key="2">
    <source>
        <dbReference type="SAM" id="Phobius"/>
    </source>
</evidence>
<dbReference type="Pfam" id="PF13398">
    <property type="entry name" value="Peptidase_M50B"/>
    <property type="match status" value="1"/>
</dbReference>
<evidence type="ECO:0000313" key="3">
    <source>
        <dbReference type="EMBL" id="TFL02092.1"/>
    </source>
</evidence>
<gene>
    <name evidence="3" type="ORF">BDV98DRAFT_50132</name>
</gene>
<keyword evidence="2" id="KW-0472">Membrane</keyword>
<dbReference type="PANTHER" id="PTHR33979:SF2">
    <property type="entry name" value="PEPTIDASE M50B-LIKE-DOMAIN-CONTAINING PROTEIN"/>
    <property type="match status" value="1"/>
</dbReference>
<keyword evidence="4" id="KW-1185">Reference proteome</keyword>
<name>A0A5C3QJZ6_9AGAR</name>